<reference evidence="15 16" key="1">
    <citation type="submission" date="2019-03" db="EMBL/GenBank/DDBJ databases">
        <title>Genomic Encyclopedia of Type Strains, Phase IV (KMG-IV): sequencing the most valuable type-strain genomes for metagenomic binning, comparative biology and taxonomic classification.</title>
        <authorList>
            <person name="Goeker M."/>
        </authorList>
    </citation>
    <scope>NUCLEOTIDE SEQUENCE [LARGE SCALE GENOMIC DNA]</scope>
    <source>
        <strain evidence="15 16">DSM 25287</strain>
    </source>
</reference>
<dbReference type="InterPro" id="IPR050571">
    <property type="entry name" value="Class-IV_PLP-Dep_Aminotrnsfr"/>
</dbReference>
<dbReference type="PANTHER" id="PTHR42743">
    <property type="entry name" value="AMINO-ACID AMINOTRANSFERASE"/>
    <property type="match status" value="1"/>
</dbReference>
<evidence type="ECO:0000256" key="5">
    <source>
        <dbReference type="ARBA" id="ARBA00022909"/>
    </source>
</evidence>
<comment type="caution">
    <text evidence="15">The sequence shown here is derived from an EMBL/GenBank/DDBJ whole genome shotgun (WGS) entry which is preliminary data.</text>
</comment>
<dbReference type="SUPFAM" id="SSF56752">
    <property type="entry name" value="D-aminoacid aminotransferase-like PLP-dependent enzymes"/>
    <property type="match status" value="1"/>
</dbReference>
<dbReference type="InterPro" id="IPR036038">
    <property type="entry name" value="Aminotransferase-like"/>
</dbReference>
<dbReference type="Proteomes" id="UP000295765">
    <property type="component" value="Unassembled WGS sequence"/>
</dbReference>
<comment type="cofactor">
    <cofactor evidence="1 14">
        <name>pyridoxal 5'-phosphate</name>
        <dbReference type="ChEBI" id="CHEBI:597326"/>
    </cofactor>
</comment>
<dbReference type="RefSeq" id="WP_243662535.1">
    <property type="nucleotide sequence ID" value="NZ_SLWY01000003.1"/>
</dbReference>
<dbReference type="FunFam" id="3.20.10.10:FF:000002">
    <property type="entry name" value="D-alanine aminotransferase"/>
    <property type="match status" value="1"/>
</dbReference>
<keyword evidence="5" id="KW-0289">Folate biosynthesis</keyword>
<dbReference type="GO" id="GO:0005829">
    <property type="term" value="C:cytosol"/>
    <property type="evidence" value="ECO:0007669"/>
    <property type="project" value="TreeGrafter"/>
</dbReference>
<dbReference type="InterPro" id="IPR001544">
    <property type="entry name" value="Aminotrans_IV"/>
</dbReference>
<evidence type="ECO:0000256" key="3">
    <source>
        <dbReference type="ARBA" id="ARBA00011738"/>
    </source>
</evidence>
<dbReference type="GO" id="GO:0008153">
    <property type="term" value="P:4-aminobenzoate biosynthetic process"/>
    <property type="evidence" value="ECO:0007669"/>
    <property type="project" value="UniProtKB-UniRule"/>
</dbReference>
<comment type="similarity">
    <text evidence="2 13">Belongs to the class-IV pyridoxal-phosphate-dependent aminotransferase family.</text>
</comment>
<protein>
    <recommendedName>
        <fullName evidence="11 12">Aminodeoxychorismate lyase</fullName>
        <ecNumber evidence="8 12">4.1.3.38</ecNumber>
    </recommendedName>
</protein>
<evidence type="ECO:0000256" key="12">
    <source>
        <dbReference type="NCBIfam" id="TIGR03461"/>
    </source>
</evidence>
<sequence length="276" mass="29313">MSMPGVLVDGRPADALAVADRGLQYGDGLFETFAVRDGRPELWTAHLARLARGGERLSLPLPDPGLLAAEAEQLCRGVARGVLKLIVTRGVGGRGYAPPRPCRPTRVLSLHPWPAHPPGHATGGVRVRWCAHPLSLNPRLAGLKHLNRLDQVLARAEWDDPTIAEGLMCDPHGHVVEGTMSNLFVLRDGRLLTPPLDGAGIAGVMREVVLEAARGLGLVVAQAALRPAEVLAADGVGLSNSVIGLWPVRELEGRTWHAVHADLRRLAAAVTVARGA</sequence>
<evidence type="ECO:0000256" key="9">
    <source>
        <dbReference type="ARBA" id="ARBA00049529"/>
    </source>
</evidence>
<dbReference type="InterPro" id="IPR017824">
    <property type="entry name" value="Aminodeoxychorismate_lyase_IV"/>
</dbReference>
<comment type="catalytic activity">
    <reaction evidence="9">
        <text>4-amino-4-deoxychorismate = 4-aminobenzoate + pyruvate + H(+)</text>
        <dbReference type="Rhea" id="RHEA:16201"/>
        <dbReference type="ChEBI" id="CHEBI:15361"/>
        <dbReference type="ChEBI" id="CHEBI:15378"/>
        <dbReference type="ChEBI" id="CHEBI:17836"/>
        <dbReference type="ChEBI" id="CHEBI:58406"/>
        <dbReference type="EC" id="4.1.3.38"/>
    </reaction>
</comment>
<dbReference type="InterPro" id="IPR043132">
    <property type="entry name" value="BCAT-like_C"/>
</dbReference>
<comment type="subunit">
    <text evidence="3">Homodimer.</text>
</comment>
<evidence type="ECO:0000256" key="4">
    <source>
        <dbReference type="ARBA" id="ARBA00022898"/>
    </source>
</evidence>
<dbReference type="GO" id="GO:0046656">
    <property type="term" value="P:folic acid biosynthetic process"/>
    <property type="evidence" value="ECO:0007669"/>
    <property type="project" value="UniProtKB-KW"/>
</dbReference>
<dbReference type="EMBL" id="SLWY01000003">
    <property type="protein sequence ID" value="TCO83141.1"/>
    <property type="molecule type" value="Genomic_DNA"/>
</dbReference>
<dbReference type="NCBIfam" id="NF004761">
    <property type="entry name" value="PRK06092.1"/>
    <property type="match status" value="1"/>
</dbReference>
<dbReference type="PANTHER" id="PTHR42743:SF2">
    <property type="entry name" value="AMINODEOXYCHORISMATE LYASE"/>
    <property type="match status" value="1"/>
</dbReference>
<dbReference type="InterPro" id="IPR018300">
    <property type="entry name" value="Aminotrans_IV_CS"/>
</dbReference>
<organism evidence="15 16">
    <name type="scientific">Plasticicumulans lactativorans</name>
    <dbReference type="NCBI Taxonomy" id="1133106"/>
    <lineage>
        <taxon>Bacteria</taxon>
        <taxon>Pseudomonadati</taxon>
        <taxon>Pseudomonadota</taxon>
        <taxon>Gammaproteobacteria</taxon>
        <taxon>Candidatus Competibacteraceae</taxon>
        <taxon>Plasticicumulans</taxon>
    </lineage>
</organism>
<evidence type="ECO:0000256" key="13">
    <source>
        <dbReference type="RuleBase" id="RU004106"/>
    </source>
</evidence>
<dbReference type="GO" id="GO:0030170">
    <property type="term" value="F:pyridoxal phosphate binding"/>
    <property type="evidence" value="ECO:0007669"/>
    <property type="project" value="InterPro"/>
</dbReference>
<evidence type="ECO:0000256" key="8">
    <source>
        <dbReference type="ARBA" id="ARBA00035676"/>
    </source>
</evidence>
<keyword evidence="6 15" id="KW-0456">Lyase</keyword>
<dbReference type="InterPro" id="IPR043131">
    <property type="entry name" value="BCAT-like_N"/>
</dbReference>
<dbReference type="PROSITE" id="PS00770">
    <property type="entry name" value="AA_TRANSFER_CLASS_4"/>
    <property type="match status" value="1"/>
</dbReference>
<evidence type="ECO:0000313" key="16">
    <source>
        <dbReference type="Proteomes" id="UP000295765"/>
    </source>
</evidence>
<comment type="pathway">
    <text evidence="7">Cofactor biosynthesis; tetrahydrofolate biosynthesis; 4-aminobenzoate from chorismate: step 2/2.</text>
</comment>
<evidence type="ECO:0000256" key="10">
    <source>
        <dbReference type="ARBA" id="ARBA00054027"/>
    </source>
</evidence>
<dbReference type="EC" id="4.1.3.38" evidence="8 12"/>
<evidence type="ECO:0000256" key="11">
    <source>
        <dbReference type="ARBA" id="ARBA00069174"/>
    </source>
</evidence>
<evidence type="ECO:0000256" key="14">
    <source>
        <dbReference type="RuleBase" id="RU004516"/>
    </source>
</evidence>
<dbReference type="GO" id="GO:0008696">
    <property type="term" value="F:4-amino-4-deoxychorismate lyase activity"/>
    <property type="evidence" value="ECO:0007669"/>
    <property type="project" value="UniProtKB-UniRule"/>
</dbReference>
<dbReference type="NCBIfam" id="TIGR03461">
    <property type="entry name" value="pabC_Proteo"/>
    <property type="match status" value="1"/>
</dbReference>
<evidence type="ECO:0000313" key="15">
    <source>
        <dbReference type="EMBL" id="TCO83141.1"/>
    </source>
</evidence>
<evidence type="ECO:0000256" key="1">
    <source>
        <dbReference type="ARBA" id="ARBA00001933"/>
    </source>
</evidence>
<dbReference type="Pfam" id="PF01063">
    <property type="entry name" value="Aminotran_4"/>
    <property type="match status" value="1"/>
</dbReference>
<keyword evidence="4 14" id="KW-0663">Pyridoxal phosphate</keyword>
<dbReference type="Gene3D" id="3.30.470.10">
    <property type="match status" value="1"/>
</dbReference>
<proteinExistence type="inferred from homology"/>
<comment type="function">
    <text evidence="10">Involved in the biosynthesis of p-aminobenzoate (PABA), a precursor of tetrahydrofolate. Converts 4-amino-4-deoxychorismate into 4-aminobenzoate (PABA) and pyruvate.</text>
</comment>
<dbReference type="Gene3D" id="3.20.10.10">
    <property type="entry name" value="D-amino Acid Aminotransferase, subunit A, domain 2"/>
    <property type="match status" value="1"/>
</dbReference>
<evidence type="ECO:0000256" key="6">
    <source>
        <dbReference type="ARBA" id="ARBA00023239"/>
    </source>
</evidence>
<dbReference type="CDD" id="cd01559">
    <property type="entry name" value="ADCL_like"/>
    <property type="match status" value="1"/>
</dbReference>
<evidence type="ECO:0000256" key="7">
    <source>
        <dbReference type="ARBA" id="ARBA00035633"/>
    </source>
</evidence>
<dbReference type="AlphaFoldDB" id="A0A4R2L822"/>
<keyword evidence="16" id="KW-1185">Reference proteome</keyword>
<name>A0A4R2L822_9GAMM</name>
<gene>
    <name evidence="15" type="ORF">EV699_103191</name>
</gene>
<evidence type="ECO:0000256" key="2">
    <source>
        <dbReference type="ARBA" id="ARBA00009320"/>
    </source>
</evidence>
<accession>A0A4R2L822</accession>